<dbReference type="STRING" id="546364.SAMN04489730_2678"/>
<proteinExistence type="predicted"/>
<evidence type="ECO:0000313" key="1">
    <source>
        <dbReference type="EMBL" id="SFW67021.1"/>
    </source>
</evidence>
<dbReference type="OrthoDB" id="3627370at2"/>
<dbReference type="EMBL" id="FPJG01000006">
    <property type="protein sequence ID" value="SFW67021.1"/>
    <property type="molecule type" value="Genomic_DNA"/>
</dbReference>
<dbReference type="RefSeq" id="WP_072476582.1">
    <property type="nucleotide sequence ID" value="NZ_FPJG01000006.1"/>
</dbReference>
<accession>A0A1K1R4S8</accession>
<dbReference type="Proteomes" id="UP000182740">
    <property type="component" value="Unassembled WGS sequence"/>
</dbReference>
<evidence type="ECO:0000313" key="2">
    <source>
        <dbReference type="Proteomes" id="UP000182740"/>
    </source>
</evidence>
<name>A0A1K1R4S8_9PSEU</name>
<protein>
    <submittedName>
        <fullName evidence="1">Uncharacterized protein</fullName>
    </submittedName>
</protein>
<gene>
    <name evidence="1" type="ORF">SAMN04489730_2678</name>
</gene>
<reference evidence="2" key="1">
    <citation type="submission" date="2016-11" db="EMBL/GenBank/DDBJ databases">
        <authorList>
            <person name="Varghese N."/>
            <person name="Submissions S."/>
        </authorList>
    </citation>
    <scope>NUCLEOTIDE SEQUENCE [LARGE SCALE GENOMIC DNA]</scope>
    <source>
        <strain evidence="2">DSM 44671</strain>
    </source>
</reference>
<organism evidence="1 2">
    <name type="scientific">Amycolatopsis australiensis</name>
    <dbReference type="NCBI Taxonomy" id="546364"/>
    <lineage>
        <taxon>Bacteria</taxon>
        <taxon>Bacillati</taxon>
        <taxon>Actinomycetota</taxon>
        <taxon>Actinomycetes</taxon>
        <taxon>Pseudonocardiales</taxon>
        <taxon>Pseudonocardiaceae</taxon>
        <taxon>Amycolatopsis</taxon>
    </lineage>
</organism>
<dbReference type="AlphaFoldDB" id="A0A1K1R4S8"/>
<keyword evidence="2" id="KW-1185">Reference proteome</keyword>
<sequence>MNAEGWRYERSIPTVDPAGDPARVVVGLVEQGDRLAAAMRVDDGKAALLPLETGGELLKVLRETLESWWRLEGHRDLTPVPRADQEDRRAVDSR</sequence>